<dbReference type="InterPro" id="IPR001279">
    <property type="entry name" value="Metallo-B-lactamas"/>
</dbReference>
<proteinExistence type="inferred from homology"/>
<reference evidence="4 5" key="1">
    <citation type="submission" date="2022-11" db="EMBL/GenBank/DDBJ databases">
        <title>Study of microbial diversity in lake waters.</title>
        <authorList>
            <person name="Zhang J."/>
        </authorList>
    </citation>
    <scope>NUCLEOTIDE SEQUENCE [LARGE SCALE GENOMIC DNA]</scope>
    <source>
        <strain evidence="4 5">DT12</strain>
    </source>
</reference>
<organism evidence="4 5">
    <name type="scientific">Tumebacillus lacus</name>
    <dbReference type="NCBI Taxonomy" id="2995335"/>
    <lineage>
        <taxon>Bacteria</taxon>
        <taxon>Bacillati</taxon>
        <taxon>Bacillota</taxon>
        <taxon>Bacilli</taxon>
        <taxon>Bacillales</taxon>
        <taxon>Alicyclobacillaceae</taxon>
        <taxon>Tumebacillus</taxon>
    </lineage>
</organism>
<evidence type="ECO:0000259" key="3">
    <source>
        <dbReference type="SMART" id="SM00849"/>
    </source>
</evidence>
<evidence type="ECO:0000313" key="5">
    <source>
        <dbReference type="Proteomes" id="UP001208017"/>
    </source>
</evidence>
<dbReference type="RefSeq" id="WP_267151912.1">
    <property type="nucleotide sequence ID" value="NZ_JAPMLT010000005.1"/>
</dbReference>
<dbReference type="InterPro" id="IPR050114">
    <property type="entry name" value="UPF0173_UPF0282_UlaG_hydrolase"/>
</dbReference>
<dbReference type="InterPro" id="IPR022877">
    <property type="entry name" value="UPF0173"/>
</dbReference>
<keyword evidence="5" id="KW-1185">Reference proteome</keyword>
<evidence type="ECO:0000313" key="4">
    <source>
        <dbReference type="EMBL" id="MCX7570664.1"/>
    </source>
</evidence>
<evidence type="ECO:0000256" key="2">
    <source>
        <dbReference type="HAMAP-Rule" id="MF_00457"/>
    </source>
</evidence>
<dbReference type="PANTHER" id="PTHR43546:SF3">
    <property type="entry name" value="UPF0173 METAL-DEPENDENT HYDROLASE MJ1163"/>
    <property type="match status" value="1"/>
</dbReference>
<dbReference type="GO" id="GO:0016787">
    <property type="term" value="F:hydrolase activity"/>
    <property type="evidence" value="ECO:0007669"/>
    <property type="project" value="UniProtKB-KW"/>
</dbReference>
<comment type="caution">
    <text evidence="4">The sequence shown here is derived from an EMBL/GenBank/DDBJ whole genome shotgun (WGS) entry which is preliminary data.</text>
</comment>
<dbReference type="HAMAP" id="MF_00457">
    <property type="entry name" value="UPF0173"/>
    <property type="match status" value="1"/>
</dbReference>
<dbReference type="PANTHER" id="PTHR43546">
    <property type="entry name" value="UPF0173 METAL-DEPENDENT HYDROLASE MJ1163-RELATED"/>
    <property type="match status" value="1"/>
</dbReference>
<comment type="similarity">
    <text evidence="2">Belongs to the UPF0173 family.</text>
</comment>
<name>A0ABT3X7E9_9BACL</name>
<dbReference type="Proteomes" id="UP001208017">
    <property type="component" value="Unassembled WGS sequence"/>
</dbReference>
<gene>
    <name evidence="4" type="ORF">OS242_11875</name>
</gene>
<dbReference type="InterPro" id="IPR036866">
    <property type="entry name" value="RibonucZ/Hydroxyglut_hydro"/>
</dbReference>
<accession>A0ABT3X7E9</accession>
<dbReference type="NCBIfam" id="NF001911">
    <property type="entry name" value="PRK00685.1"/>
    <property type="match status" value="1"/>
</dbReference>
<feature type="domain" description="Metallo-beta-lactamase" evidence="3">
    <location>
        <begin position="7"/>
        <end position="193"/>
    </location>
</feature>
<sequence length="229" mass="24235">MKVTYLGHSCALVEAGGKRVIIDPFLNGNPKAAQKPEDVKVDAVLITHGHGDHIGDAVEIAQNNEGCVIVAPFEVAMYLASKGANVHPMHIGGAHTFEFGRVKLTQAFHGSGIQVGEGQFISGGMPSGILLTMEGKTLYHAGDTGLFGDMKWIGELNKIDIAMLPIGDNFTMGPEDARLAASWIKAGVTVPIHYDTFGLIEQDGPGWAQSLSEYGLKGQALEPGQSAEV</sequence>
<dbReference type="Pfam" id="PF12706">
    <property type="entry name" value="Lactamase_B_2"/>
    <property type="match status" value="1"/>
</dbReference>
<keyword evidence="1 2" id="KW-0378">Hydrolase</keyword>
<evidence type="ECO:0000256" key="1">
    <source>
        <dbReference type="ARBA" id="ARBA00022801"/>
    </source>
</evidence>
<dbReference type="EMBL" id="JAPMLT010000005">
    <property type="protein sequence ID" value="MCX7570664.1"/>
    <property type="molecule type" value="Genomic_DNA"/>
</dbReference>
<dbReference type="SMART" id="SM00849">
    <property type="entry name" value="Lactamase_B"/>
    <property type="match status" value="1"/>
</dbReference>
<dbReference type="SUPFAM" id="SSF56281">
    <property type="entry name" value="Metallo-hydrolase/oxidoreductase"/>
    <property type="match status" value="1"/>
</dbReference>
<dbReference type="Gene3D" id="3.60.15.10">
    <property type="entry name" value="Ribonuclease Z/Hydroxyacylglutathione hydrolase-like"/>
    <property type="match status" value="1"/>
</dbReference>
<protein>
    <recommendedName>
        <fullName evidence="2">UPF0173 metal-dependent hydrolase OS242_11875</fullName>
    </recommendedName>
</protein>